<reference evidence="2" key="5">
    <citation type="submission" date="2014-05" db="EMBL/GenBank/DDBJ databases">
        <authorList>
            <person name="Wang L."/>
            <person name="Yang H."/>
            <person name="Xiang H."/>
        </authorList>
    </citation>
    <scope>NUCLEOTIDE SEQUENCE</scope>
    <source>
        <strain evidence="2">CGMCC 1.2087</strain>
        <plasmid evidence="2">pHM300</plasmid>
    </source>
</reference>
<accession>I3R9S6</accession>
<reference evidence="4 7" key="3">
    <citation type="journal article" date="2014" name="PLoS Genet.">
        <title>Phylogenetically driven sequencing of extremely halophilic archaea reveals strategies for static and dynamic osmo-response.</title>
        <authorList>
            <person name="Becker E.A."/>
            <person name="Seitzer P.M."/>
            <person name="Tritt A."/>
            <person name="Larsen D."/>
            <person name="Krusor M."/>
            <person name="Yao A.I."/>
            <person name="Wu D."/>
            <person name="Madern D."/>
            <person name="Eisen J.A."/>
            <person name="Darling A.E."/>
            <person name="Facciotti M.T."/>
        </authorList>
    </citation>
    <scope>NUCLEOTIDE SEQUENCE [LARGE SCALE GENOMIC DNA]</scope>
    <source>
        <strain evidence="4">ATCC 33500</strain>
        <strain evidence="7">ATCC 33500 / DSM 1411 / JCM 8866 / NBRC 14739 / NCIMB 2177 / R-4</strain>
    </source>
</reference>
<evidence type="ECO:0000313" key="8">
    <source>
        <dbReference type="Proteomes" id="UP000027075"/>
    </source>
</evidence>
<keyword evidence="7" id="KW-1185">Reference proteome</keyword>
<protein>
    <submittedName>
        <fullName evidence="2">Uncharacterized protein</fullName>
    </submittedName>
</protein>
<sequence length="150" mass="16522">MTEKPIENDETEARYLDFVEMALLFAVPVLIGFAVVLSDPNFGLTDGIGTTGGIGWILVRIRSRFYAVRTPDGISRRRRPAEQNWMVHVAEVEYDPKYDKVLAVVLAVIGIASFAALVFVDMSGRDSISFVIVGHLCLVGALMVYGVSNR</sequence>
<evidence type="ECO:0000313" key="5">
    <source>
        <dbReference type="EMBL" id="QCQ77155.1"/>
    </source>
</evidence>
<evidence type="ECO:0000313" key="7">
    <source>
        <dbReference type="Proteomes" id="UP000011603"/>
    </source>
</evidence>
<evidence type="ECO:0000313" key="4">
    <source>
        <dbReference type="EMBL" id="EMA05227.1"/>
    </source>
</evidence>
<dbReference type="EMBL" id="CP001870">
    <property type="protein sequence ID" value="AFK20986.1"/>
    <property type="molecule type" value="Genomic_DNA"/>
</dbReference>
<geneLocation type="plasmid" evidence="3 8">
    <name>HMPLAS2</name>
</geneLocation>
<dbReference type="Proteomes" id="UP000299011">
    <property type="component" value="Plasmid pHME322"/>
</dbReference>
<geneLocation type="plasmid" evidence="2 6">
    <name>pHM300</name>
</geneLocation>
<dbReference type="PATRIC" id="fig|523841.21.peg.92"/>
<reference evidence="5 9" key="6">
    <citation type="submission" date="2019-04" db="EMBL/GenBank/DDBJ databases">
        <title>Methylomes of two halophilic Archaea, Haloarcula marismortui and Haloferax mediterranei.</title>
        <authorList>
            <person name="DasSarma S."/>
            <person name="DasSarma P."/>
            <person name="DasSarma S."/>
            <person name="Fomenkov A."/>
            <person name="Vincze T."/>
            <person name="Anton B.P."/>
            <person name="Roberts R.J."/>
        </authorList>
    </citation>
    <scope>NUCLEOTIDE SEQUENCE [LARGE SCALE GENOMIC DNA]</scope>
    <source>
        <strain evidence="5">ATCC 33500</strain>
        <strain evidence="9">ATCC 33500 / DSM 1411 / JCM 8866 / NBRC 14739 / NCIMB 2177 / R-4</strain>
        <plasmid evidence="5 9">pHME322</plasmid>
    </source>
</reference>
<keyword evidence="1" id="KW-0812">Transmembrane</keyword>
<proteinExistence type="predicted"/>
<dbReference type="EMBL" id="CP007553">
    <property type="protein sequence ID" value="AHZ24150.1"/>
    <property type="molecule type" value="Genomic_DNA"/>
</dbReference>
<feature type="transmembrane region" description="Helical" evidence="1">
    <location>
        <begin position="101"/>
        <end position="120"/>
    </location>
</feature>
<keyword evidence="1" id="KW-1133">Transmembrane helix</keyword>
<evidence type="ECO:0000313" key="6">
    <source>
        <dbReference type="Proteomes" id="UP000006469"/>
    </source>
</evidence>
<keyword evidence="2" id="KW-0614">Plasmid</keyword>
<dbReference type="RefSeq" id="WP_004056239.1">
    <property type="nucleotide sequence ID" value="NC_017943.1"/>
</dbReference>
<dbReference type="KEGG" id="hme:HFX_5152"/>
<dbReference type="OrthoDB" id="293161at2157"/>
<dbReference type="EMBL" id="AOLO01000001">
    <property type="protein sequence ID" value="EMA05227.1"/>
    <property type="molecule type" value="Genomic_DNA"/>
</dbReference>
<name>I3R9S6_HALMT</name>
<evidence type="ECO:0000313" key="3">
    <source>
        <dbReference type="EMBL" id="AHZ24150.1"/>
    </source>
</evidence>
<evidence type="ECO:0000313" key="9">
    <source>
        <dbReference type="Proteomes" id="UP000299011"/>
    </source>
</evidence>
<dbReference type="Proteomes" id="UP000027075">
    <property type="component" value="Plasmid HMPLAS2"/>
</dbReference>
<dbReference type="Proteomes" id="UP000006469">
    <property type="component" value="Plasmid pHM300"/>
</dbReference>
<dbReference type="HOGENOM" id="CLU_1736360_0_0_2"/>
<feature type="transmembrane region" description="Helical" evidence="1">
    <location>
        <begin position="21"/>
        <end position="38"/>
    </location>
</feature>
<feature type="transmembrane region" description="Helical" evidence="1">
    <location>
        <begin position="127"/>
        <end position="147"/>
    </location>
</feature>
<dbReference type="EMBL" id="CP039141">
    <property type="protein sequence ID" value="QCQ77155.1"/>
    <property type="molecule type" value="Genomic_DNA"/>
</dbReference>
<reference evidence="2" key="1">
    <citation type="journal article" date="2012" name="Appl. Environ. Microbiol.">
        <title>Identification of the haloarchaeal phasin (PhaP) that functions in polyhydroxyalkanoate accumulation and granule formation in Haloferax mediterranei.</title>
        <authorList>
            <person name="Cai S."/>
            <person name="Cai L."/>
            <person name="Liu H."/>
            <person name="Liu X."/>
            <person name="Han J."/>
            <person name="Zhou J."/>
            <person name="Xiang H."/>
        </authorList>
    </citation>
    <scope>NUCLEOTIDE SEQUENCE</scope>
    <source>
        <strain evidence="2">CGMCC 1.2087</strain>
    </source>
</reference>
<dbReference type="AlphaFoldDB" id="I3R9S6"/>
<keyword evidence="1" id="KW-0472">Membrane</keyword>
<evidence type="ECO:0000256" key="1">
    <source>
        <dbReference type="SAM" id="Phobius"/>
    </source>
</evidence>
<gene>
    <name evidence="2" type="ordered locus">HFX_5152</name>
    <name evidence="3" type="ORF">BM92_18270</name>
    <name evidence="4" type="ORF">C439_00470</name>
    <name evidence="5" type="ORF">E6P09_17660</name>
</gene>
<dbReference type="Proteomes" id="UP000011603">
    <property type="component" value="Unassembled WGS sequence"/>
</dbReference>
<reference evidence="3 8" key="4">
    <citation type="submission" date="2014-04" db="EMBL/GenBank/DDBJ databases">
        <title>Transcriptional profiles of Haloferax mediterranei on the basis of nitrogen availability.</title>
        <authorList>
            <person name="Bautista V."/>
        </authorList>
    </citation>
    <scope>NUCLEOTIDE SEQUENCE [LARGE SCALE GENOMIC DNA]</scope>
    <source>
        <strain evidence="3">ATCC 33500</strain>
        <strain evidence="8">ATCC 33500 / DSM 1411 / JCM 8866 / NBRC 14739 / NCIMB 2177 / R-4</strain>
        <plasmid evidence="3">HMPLAS2</plasmid>
        <plasmid evidence="8">Plasmid HMPLAS2</plasmid>
    </source>
</reference>
<evidence type="ECO:0000313" key="2">
    <source>
        <dbReference type="EMBL" id="AFK20986.1"/>
    </source>
</evidence>
<geneLocation type="plasmid" evidence="5 9">
    <name>pHME322</name>
</geneLocation>
<reference evidence="2 6" key="2">
    <citation type="journal article" date="2012" name="J. Bacteriol.">
        <title>Complete genome sequence of the metabolically versatile halophilic archaeon Haloferax mediterranei, a poly(3-hydroxybutyrate-co-3-hydroxyvalerate) producer.</title>
        <authorList>
            <person name="Han J."/>
            <person name="Zhang F."/>
            <person name="Hou J."/>
            <person name="Liu X."/>
            <person name="Li M."/>
            <person name="Liu H."/>
            <person name="Cai L."/>
            <person name="Zhang B."/>
            <person name="Chen Y."/>
            <person name="Zhou J."/>
            <person name="Hu S."/>
            <person name="Xiang H."/>
        </authorList>
    </citation>
    <scope>NUCLEOTIDE SEQUENCE [LARGE SCALE GENOMIC DNA]</scope>
    <source>
        <strain evidence="6">ATCC 33500 / DSM 1411 / JCM 8866 / NBRC 14739 / NCIMB 2177 / R-4</strain>
        <strain evidence="2">CGMCC 1.2087</strain>
        <plasmid evidence="6">pHM300</plasmid>
    </source>
</reference>
<dbReference type="GeneID" id="40158283"/>
<organism evidence="2 6">
    <name type="scientific">Haloferax mediterranei (strain ATCC 33500 / DSM 1411 / JCM 8866 / NBRC 14739 / NCIMB 2177 / R-4)</name>
    <name type="common">Halobacterium mediterranei</name>
    <dbReference type="NCBI Taxonomy" id="523841"/>
    <lineage>
        <taxon>Archaea</taxon>
        <taxon>Methanobacteriati</taxon>
        <taxon>Methanobacteriota</taxon>
        <taxon>Stenosarchaea group</taxon>
        <taxon>Halobacteria</taxon>
        <taxon>Halobacteriales</taxon>
        <taxon>Haloferacaceae</taxon>
        <taxon>Haloferax</taxon>
    </lineage>
</organism>